<dbReference type="RefSeq" id="WP_190831525.1">
    <property type="nucleotide sequence ID" value="NZ_CAWPPI010000071.1"/>
</dbReference>
<feature type="transmembrane region" description="Helical" evidence="7">
    <location>
        <begin position="287"/>
        <end position="307"/>
    </location>
</feature>
<dbReference type="SUPFAM" id="SSF90123">
    <property type="entry name" value="ABC transporter transmembrane region"/>
    <property type="match status" value="1"/>
</dbReference>
<dbReference type="InterPro" id="IPR003439">
    <property type="entry name" value="ABC_transporter-like_ATP-bd"/>
</dbReference>
<organism evidence="10 11">
    <name type="scientific">Iningainema tapete BLCC-T55</name>
    <dbReference type="NCBI Taxonomy" id="2748662"/>
    <lineage>
        <taxon>Bacteria</taxon>
        <taxon>Bacillati</taxon>
        <taxon>Cyanobacteriota</taxon>
        <taxon>Cyanophyceae</taxon>
        <taxon>Nostocales</taxon>
        <taxon>Scytonemataceae</taxon>
        <taxon>Iningainema tapete</taxon>
    </lineage>
</organism>
<dbReference type="SMART" id="SM00382">
    <property type="entry name" value="AAA"/>
    <property type="match status" value="1"/>
</dbReference>
<dbReference type="InterPro" id="IPR011527">
    <property type="entry name" value="ABC1_TM_dom"/>
</dbReference>
<dbReference type="AlphaFoldDB" id="A0A8J6XMF1"/>
<name>A0A8J6XMF1_9CYAN</name>
<keyword evidence="4 10" id="KW-0067">ATP-binding</keyword>
<dbReference type="InterPro" id="IPR003593">
    <property type="entry name" value="AAA+_ATPase"/>
</dbReference>
<evidence type="ECO:0000259" key="9">
    <source>
        <dbReference type="PROSITE" id="PS50929"/>
    </source>
</evidence>
<gene>
    <name evidence="10" type="ORF">ICL16_20875</name>
</gene>
<evidence type="ECO:0000313" key="10">
    <source>
        <dbReference type="EMBL" id="MBD2774454.1"/>
    </source>
</evidence>
<dbReference type="InterPro" id="IPR017871">
    <property type="entry name" value="ABC_transporter-like_CS"/>
</dbReference>
<comment type="subcellular location">
    <subcellularLocation>
        <location evidence="1">Cell membrane</location>
        <topology evidence="1">Multi-pass membrane protein</topology>
    </subcellularLocation>
</comment>
<proteinExistence type="predicted"/>
<evidence type="ECO:0000256" key="5">
    <source>
        <dbReference type="ARBA" id="ARBA00022989"/>
    </source>
</evidence>
<protein>
    <submittedName>
        <fullName evidence="10">ABC transporter ATP-binding protein</fullName>
    </submittedName>
</protein>
<dbReference type="Gene3D" id="1.20.1560.10">
    <property type="entry name" value="ABC transporter type 1, transmembrane domain"/>
    <property type="match status" value="1"/>
</dbReference>
<dbReference type="Pfam" id="PF00664">
    <property type="entry name" value="ABC_membrane"/>
    <property type="match status" value="1"/>
</dbReference>
<sequence length="621" mass="69875">MHLKSKQLQSLLKNIVKTTSFWRNNQLILREFKHFRKIAVLALVFSFLAATFEGVSIGFLLSFLQNLATPNAEPIRSGVGWFDTWVLAADSASAMVRLVRISILILISTWIRAIFNYFGQVYTELGQLYLGDRLRKQIFEQLQSLPLSYFNQTRSGELINTITTEIERIRQGFSGASFLLTRGLTILVYIVWLLKISWQLTIISILLFTLLGVGLSTLNGRVREASFDMTTANGKFTSTAIEFINGIRTIHAFSTQEFERQRYYNASNQVVNASTKVIKIWTLVKPIAEGIASTVLIAMILLSFSLFSSTNGTFQVGSLLTFFFVLFRLVPIVQEVNGTWAFISTLDGSAENIKSLLRTEDKTYFENGKIQFQDFQRSIDLRSVDFSYDRQNLVLSNITLSIERGTMTALVGASGAGKTTLADLIPRFYDPTEGTVFIDGIDLREFEINSLRRKMAVVSQDTFIFNTNVWNNIAYGTQEATEASIKEAARLANALEFIQDMPEGFETQLGDRGVRLSGGQRQRLAIARALLRNPDILILDEATSALDTVSERLIQESLEKLAVGRTVIAIAHRLSTIAKADKVVVLEQGKIVEQGNYQELLERRGKLWKYHQMQSEMGSVS</sequence>
<feature type="transmembrane region" description="Helical" evidence="7">
    <location>
        <begin position="84"/>
        <end position="107"/>
    </location>
</feature>
<dbReference type="GO" id="GO:0005524">
    <property type="term" value="F:ATP binding"/>
    <property type="evidence" value="ECO:0007669"/>
    <property type="project" value="UniProtKB-KW"/>
</dbReference>
<evidence type="ECO:0000256" key="1">
    <source>
        <dbReference type="ARBA" id="ARBA00004651"/>
    </source>
</evidence>
<dbReference type="GO" id="GO:0016887">
    <property type="term" value="F:ATP hydrolysis activity"/>
    <property type="evidence" value="ECO:0007669"/>
    <property type="project" value="InterPro"/>
</dbReference>
<evidence type="ECO:0000259" key="8">
    <source>
        <dbReference type="PROSITE" id="PS50893"/>
    </source>
</evidence>
<dbReference type="SUPFAM" id="SSF52540">
    <property type="entry name" value="P-loop containing nucleoside triphosphate hydrolases"/>
    <property type="match status" value="1"/>
</dbReference>
<dbReference type="InterPro" id="IPR027417">
    <property type="entry name" value="P-loop_NTPase"/>
</dbReference>
<keyword evidence="6 7" id="KW-0472">Membrane</keyword>
<evidence type="ECO:0000313" key="11">
    <source>
        <dbReference type="Proteomes" id="UP000629098"/>
    </source>
</evidence>
<keyword evidence="3" id="KW-0547">Nucleotide-binding</keyword>
<dbReference type="Gene3D" id="3.40.50.300">
    <property type="entry name" value="P-loop containing nucleotide triphosphate hydrolases"/>
    <property type="match status" value="1"/>
</dbReference>
<keyword evidence="2 7" id="KW-0812">Transmembrane</keyword>
<evidence type="ECO:0000256" key="3">
    <source>
        <dbReference type="ARBA" id="ARBA00022741"/>
    </source>
</evidence>
<dbReference type="GO" id="GO:0034040">
    <property type="term" value="F:ATPase-coupled lipid transmembrane transporter activity"/>
    <property type="evidence" value="ECO:0007669"/>
    <property type="project" value="TreeGrafter"/>
</dbReference>
<evidence type="ECO:0000256" key="4">
    <source>
        <dbReference type="ARBA" id="ARBA00022840"/>
    </source>
</evidence>
<dbReference type="InterPro" id="IPR036640">
    <property type="entry name" value="ABC1_TM_sf"/>
</dbReference>
<reference evidence="10" key="1">
    <citation type="submission" date="2020-09" db="EMBL/GenBank/DDBJ databases">
        <title>Iningainema tapete sp. nov. (Scytonemataceae, Cyanobacteria) from greenhouses in central Florida (USA) produces two types of nodularin with biosynthetic potential for microcystin-LR and anabaenopeptins.</title>
        <authorList>
            <person name="Berthold D.E."/>
            <person name="Lefler F.W."/>
            <person name="Huang I.-S."/>
            <person name="Abdulla H."/>
            <person name="Zimba P.V."/>
            <person name="Laughinghouse H.D. IV."/>
        </authorList>
    </citation>
    <scope>NUCLEOTIDE SEQUENCE</scope>
    <source>
        <strain evidence="10">BLCCT55</strain>
    </source>
</reference>
<feature type="domain" description="ABC transmembrane type-1" evidence="9">
    <location>
        <begin position="40"/>
        <end position="345"/>
    </location>
</feature>
<feature type="transmembrane region" description="Helical" evidence="7">
    <location>
        <begin position="198"/>
        <end position="218"/>
    </location>
</feature>
<feature type="domain" description="ABC transporter" evidence="8">
    <location>
        <begin position="379"/>
        <end position="613"/>
    </location>
</feature>
<dbReference type="CDD" id="cd03251">
    <property type="entry name" value="ABCC_MsbA"/>
    <property type="match status" value="1"/>
</dbReference>
<dbReference type="PROSITE" id="PS50893">
    <property type="entry name" value="ABC_TRANSPORTER_2"/>
    <property type="match status" value="1"/>
</dbReference>
<dbReference type="GO" id="GO:0140359">
    <property type="term" value="F:ABC-type transporter activity"/>
    <property type="evidence" value="ECO:0007669"/>
    <property type="project" value="InterPro"/>
</dbReference>
<evidence type="ECO:0000256" key="6">
    <source>
        <dbReference type="ARBA" id="ARBA00023136"/>
    </source>
</evidence>
<dbReference type="GO" id="GO:0005886">
    <property type="term" value="C:plasma membrane"/>
    <property type="evidence" value="ECO:0007669"/>
    <property type="project" value="UniProtKB-SubCell"/>
</dbReference>
<evidence type="ECO:0000256" key="7">
    <source>
        <dbReference type="SAM" id="Phobius"/>
    </source>
</evidence>
<dbReference type="EMBL" id="JACXAE010000071">
    <property type="protein sequence ID" value="MBD2774454.1"/>
    <property type="molecule type" value="Genomic_DNA"/>
</dbReference>
<feature type="transmembrane region" description="Helical" evidence="7">
    <location>
        <begin position="38"/>
        <end position="64"/>
    </location>
</feature>
<dbReference type="FunFam" id="3.40.50.300:FF:000218">
    <property type="entry name" value="Multidrug ABC transporter ATP-binding protein"/>
    <property type="match status" value="1"/>
</dbReference>
<dbReference type="Pfam" id="PF00005">
    <property type="entry name" value="ABC_tran"/>
    <property type="match status" value="1"/>
</dbReference>
<dbReference type="Proteomes" id="UP000629098">
    <property type="component" value="Unassembled WGS sequence"/>
</dbReference>
<dbReference type="PANTHER" id="PTHR24221">
    <property type="entry name" value="ATP-BINDING CASSETTE SUB-FAMILY B"/>
    <property type="match status" value="1"/>
</dbReference>
<dbReference type="PANTHER" id="PTHR24221:SF654">
    <property type="entry name" value="ATP-BINDING CASSETTE SUB-FAMILY B MEMBER 6"/>
    <property type="match status" value="1"/>
</dbReference>
<evidence type="ECO:0000256" key="2">
    <source>
        <dbReference type="ARBA" id="ARBA00022692"/>
    </source>
</evidence>
<dbReference type="PROSITE" id="PS00211">
    <property type="entry name" value="ABC_TRANSPORTER_1"/>
    <property type="match status" value="1"/>
</dbReference>
<dbReference type="NCBIfam" id="NF045513">
    <property type="entry name" value="HepA_fam_ABC"/>
    <property type="match status" value="1"/>
</dbReference>
<accession>A0A8J6XMF1</accession>
<comment type="caution">
    <text evidence="10">The sequence shown here is derived from an EMBL/GenBank/DDBJ whole genome shotgun (WGS) entry which is preliminary data.</text>
</comment>
<feature type="transmembrane region" description="Helical" evidence="7">
    <location>
        <begin position="173"/>
        <end position="192"/>
    </location>
</feature>
<keyword evidence="5 7" id="KW-1133">Transmembrane helix</keyword>
<keyword evidence="11" id="KW-1185">Reference proteome</keyword>
<dbReference type="PROSITE" id="PS50929">
    <property type="entry name" value="ABC_TM1F"/>
    <property type="match status" value="1"/>
</dbReference>
<dbReference type="InterPro" id="IPR039421">
    <property type="entry name" value="Type_1_exporter"/>
</dbReference>